<feature type="transmembrane region" description="Helical" evidence="6">
    <location>
        <begin position="62"/>
        <end position="85"/>
    </location>
</feature>
<dbReference type="GO" id="GO:0005385">
    <property type="term" value="F:zinc ion transmembrane transporter activity"/>
    <property type="evidence" value="ECO:0007669"/>
    <property type="project" value="TreeGrafter"/>
</dbReference>
<dbReference type="PANTHER" id="PTHR11040">
    <property type="entry name" value="ZINC/IRON TRANSPORTER"/>
    <property type="match status" value="1"/>
</dbReference>
<dbReference type="STRING" id="32264.T1KRD9"/>
<feature type="transmembrane region" description="Helical" evidence="6">
    <location>
        <begin position="437"/>
        <end position="456"/>
    </location>
</feature>
<keyword evidence="2 6" id="KW-0812">Transmembrane</keyword>
<evidence type="ECO:0000256" key="3">
    <source>
        <dbReference type="ARBA" id="ARBA00022989"/>
    </source>
</evidence>
<keyword evidence="4 6" id="KW-0472">Membrane</keyword>
<evidence type="ECO:0000313" key="8">
    <source>
        <dbReference type="Proteomes" id="UP000015104"/>
    </source>
</evidence>
<name>T1KRD9_TETUR</name>
<dbReference type="GO" id="GO:0005886">
    <property type="term" value="C:plasma membrane"/>
    <property type="evidence" value="ECO:0007669"/>
    <property type="project" value="TreeGrafter"/>
</dbReference>
<evidence type="ECO:0000313" key="7">
    <source>
        <dbReference type="EnsemblMetazoa" id="tetur18g03190.1"/>
    </source>
</evidence>
<dbReference type="eggNOG" id="KOG1558">
    <property type="taxonomic scope" value="Eukaryota"/>
</dbReference>
<feature type="transmembrane region" description="Helical" evidence="6">
    <location>
        <begin position="370"/>
        <end position="392"/>
    </location>
</feature>
<sequence length="458" mass="50264">MTLLATRIIALIVLFSITLLMGIGPVILFRFWNRKKQSTTLEVSGRKRSSSKGNIQQSTASAITLQLLMFFGGGVLLATCFVHLIPEVRENFDHFFHSKEGQASFLGPKASAHHDHSHGSEHDSPSEHEFDPEHHEHGHDHDHGNETNETIGINNGIPYVELAICGGFFLIYFLEEFIHLIIGSNHHEKDDGGSIDTSSTTVIDKPGSNGTVQMAFDCEPIPKGSPPHLVSCVKIPSASPHYGTIGYDNHGIDLKEDSMYTGFRPTPIEAFSDVRGDISPTSSSFDMLNKASSSSSTTSSSNLVPLSVRFLRGFVTIVAFSAHSVFDGVAIGLQKTTSQLWTIFFAISMHKLVVAFAIGLELYEQTSSLALTWIHMILFSIMSPIGILIVILTESEFSSQDSPVIILLSAVATGTILYIVFFEILQRDRCTKIPGMIQLFIMVIGFACMSCLTLFIDH</sequence>
<keyword evidence="3 6" id="KW-1133">Transmembrane helix</keyword>
<dbReference type="InterPro" id="IPR003689">
    <property type="entry name" value="ZIP"/>
</dbReference>
<dbReference type="AlphaFoldDB" id="T1KRD9"/>
<protein>
    <submittedName>
        <fullName evidence="7">Uncharacterized protein</fullName>
    </submittedName>
</protein>
<organism evidence="7 8">
    <name type="scientific">Tetranychus urticae</name>
    <name type="common">Two-spotted spider mite</name>
    <dbReference type="NCBI Taxonomy" id="32264"/>
    <lineage>
        <taxon>Eukaryota</taxon>
        <taxon>Metazoa</taxon>
        <taxon>Ecdysozoa</taxon>
        <taxon>Arthropoda</taxon>
        <taxon>Chelicerata</taxon>
        <taxon>Arachnida</taxon>
        <taxon>Acari</taxon>
        <taxon>Acariformes</taxon>
        <taxon>Trombidiformes</taxon>
        <taxon>Prostigmata</taxon>
        <taxon>Eleutherengona</taxon>
        <taxon>Raphignathae</taxon>
        <taxon>Tetranychoidea</taxon>
        <taxon>Tetranychidae</taxon>
        <taxon>Tetranychus</taxon>
    </lineage>
</organism>
<feature type="transmembrane region" description="Helical" evidence="6">
    <location>
        <begin position="339"/>
        <end position="363"/>
    </location>
</feature>
<accession>T1KRD9</accession>
<reference evidence="8" key="1">
    <citation type="submission" date="2011-08" db="EMBL/GenBank/DDBJ databases">
        <authorList>
            <person name="Rombauts S."/>
        </authorList>
    </citation>
    <scope>NUCLEOTIDE SEQUENCE</scope>
    <source>
        <strain evidence="8">London</strain>
    </source>
</reference>
<keyword evidence="8" id="KW-1185">Reference proteome</keyword>
<feature type="region of interest" description="Disordered" evidence="5">
    <location>
        <begin position="107"/>
        <end position="149"/>
    </location>
</feature>
<dbReference type="Pfam" id="PF02535">
    <property type="entry name" value="Zip"/>
    <property type="match status" value="1"/>
</dbReference>
<feature type="transmembrane region" description="Helical" evidence="6">
    <location>
        <begin position="310"/>
        <end position="333"/>
    </location>
</feature>
<evidence type="ECO:0000256" key="5">
    <source>
        <dbReference type="SAM" id="MobiDB-lite"/>
    </source>
</evidence>
<comment type="subcellular location">
    <subcellularLocation>
        <location evidence="1">Membrane</location>
        <topology evidence="1">Multi-pass membrane protein</topology>
    </subcellularLocation>
</comment>
<dbReference type="HOGENOM" id="CLU_040462_0_1_1"/>
<dbReference type="EMBL" id="CAEY01000389">
    <property type="status" value="NOT_ANNOTATED_CDS"/>
    <property type="molecule type" value="Genomic_DNA"/>
</dbReference>
<reference evidence="7" key="2">
    <citation type="submission" date="2015-06" db="UniProtKB">
        <authorList>
            <consortium name="EnsemblMetazoa"/>
        </authorList>
    </citation>
    <scope>IDENTIFICATION</scope>
</reference>
<feature type="compositionally biased region" description="Basic and acidic residues" evidence="5">
    <location>
        <begin position="112"/>
        <end position="146"/>
    </location>
</feature>
<dbReference type="EnsemblMetazoa" id="tetur18g03190.1">
    <property type="protein sequence ID" value="tetur18g03190.1"/>
    <property type="gene ID" value="tetur18g03190"/>
</dbReference>
<evidence type="ECO:0000256" key="2">
    <source>
        <dbReference type="ARBA" id="ARBA00022692"/>
    </source>
</evidence>
<dbReference type="PANTHER" id="PTHR11040:SF203">
    <property type="entry name" value="FI18611P1-RELATED"/>
    <property type="match status" value="1"/>
</dbReference>
<dbReference type="Proteomes" id="UP000015104">
    <property type="component" value="Unassembled WGS sequence"/>
</dbReference>
<feature type="transmembrane region" description="Helical" evidence="6">
    <location>
        <begin position="404"/>
        <end position="425"/>
    </location>
</feature>
<evidence type="ECO:0000256" key="6">
    <source>
        <dbReference type="SAM" id="Phobius"/>
    </source>
</evidence>
<evidence type="ECO:0000256" key="1">
    <source>
        <dbReference type="ARBA" id="ARBA00004141"/>
    </source>
</evidence>
<evidence type="ECO:0000256" key="4">
    <source>
        <dbReference type="ARBA" id="ARBA00023136"/>
    </source>
</evidence>
<proteinExistence type="predicted"/>
<feature type="transmembrane region" description="Helical" evidence="6">
    <location>
        <begin position="6"/>
        <end position="29"/>
    </location>
</feature>